<evidence type="ECO:0000256" key="1">
    <source>
        <dbReference type="ARBA" id="ARBA00008950"/>
    </source>
</evidence>
<comment type="caution">
    <text evidence="3">The sequence shown here is derived from an EMBL/GenBank/DDBJ whole genome shotgun (WGS) entry which is preliminary data.</text>
</comment>
<dbReference type="InterPro" id="IPR011152">
    <property type="entry name" value="Pesterase_MJ0912"/>
</dbReference>
<name>A0ABS8ILZ5_9BURK</name>
<dbReference type="SUPFAM" id="SSF56300">
    <property type="entry name" value="Metallo-dependent phosphatases"/>
    <property type="match status" value="1"/>
</dbReference>
<dbReference type="InterPro" id="IPR024654">
    <property type="entry name" value="Calcineurin-like_PHP_lpxH"/>
</dbReference>
<feature type="domain" description="Calcineurin-like phosphoesterase" evidence="2">
    <location>
        <begin position="1"/>
        <end position="208"/>
    </location>
</feature>
<dbReference type="CDD" id="cd00838">
    <property type="entry name" value="MPP_superfamily"/>
    <property type="match status" value="1"/>
</dbReference>
<sequence>MRIALLTDLHANREALDACLAHAGRQGADKYAFTGDLVGYGGDPARVLDTVMAHAARGAIVVKGNHDEATASGPRPGMHAEAREVIAWTRGQLSEAQLAWLDALPLTSELGNMMFVHASAHEPQRWEYVMGVAEAERSLRASHSRMVFSGHVHAPALYRRADDGRMGAHAPKPGAMVRIAPQHQYLVIPGSVGQPRDGNCAACYAIYDDEARELTYFRVAYDHGAAARRVIAEGLPIVFAMRLVEGI</sequence>
<dbReference type="PANTHER" id="PTHR42850">
    <property type="entry name" value="METALLOPHOSPHOESTERASE"/>
    <property type="match status" value="1"/>
</dbReference>
<gene>
    <name evidence="3" type="ORF">LMJ30_00875</name>
</gene>
<dbReference type="Proteomes" id="UP001198701">
    <property type="component" value="Unassembled WGS sequence"/>
</dbReference>
<keyword evidence="4" id="KW-1185">Reference proteome</keyword>
<dbReference type="InterPro" id="IPR029052">
    <property type="entry name" value="Metallo-depent_PP-like"/>
</dbReference>
<reference evidence="3 4" key="1">
    <citation type="submission" date="2021-11" db="EMBL/GenBank/DDBJ databases">
        <authorList>
            <person name="Huq M.A."/>
        </authorList>
    </citation>
    <scope>NUCLEOTIDE SEQUENCE [LARGE SCALE GENOMIC DNA]</scope>
    <source>
        <strain evidence="3 4">MAHUQ-52</strain>
    </source>
</reference>
<organism evidence="3 4">
    <name type="scientific">Massilia agrisoli</name>
    <dbReference type="NCBI Taxonomy" id="2892444"/>
    <lineage>
        <taxon>Bacteria</taxon>
        <taxon>Pseudomonadati</taxon>
        <taxon>Pseudomonadota</taxon>
        <taxon>Betaproteobacteria</taxon>
        <taxon>Burkholderiales</taxon>
        <taxon>Oxalobacteraceae</taxon>
        <taxon>Telluria group</taxon>
        <taxon>Massilia</taxon>
    </lineage>
</organism>
<evidence type="ECO:0000313" key="4">
    <source>
        <dbReference type="Proteomes" id="UP001198701"/>
    </source>
</evidence>
<proteinExistence type="inferred from homology"/>
<evidence type="ECO:0000313" key="3">
    <source>
        <dbReference type="EMBL" id="MCC6069512.1"/>
    </source>
</evidence>
<protein>
    <submittedName>
        <fullName evidence="3">Metallophosphoesterase family protein</fullName>
    </submittedName>
</protein>
<evidence type="ECO:0000259" key="2">
    <source>
        <dbReference type="Pfam" id="PF12850"/>
    </source>
</evidence>
<dbReference type="Gene3D" id="3.60.21.10">
    <property type="match status" value="1"/>
</dbReference>
<dbReference type="Pfam" id="PF12850">
    <property type="entry name" value="Metallophos_2"/>
    <property type="match status" value="1"/>
</dbReference>
<dbReference type="PIRSF" id="PIRSF000883">
    <property type="entry name" value="Pesterase_MJ0912"/>
    <property type="match status" value="1"/>
</dbReference>
<dbReference type="PANTHER" id="PTHR42850:SF2">
    <property type="entry name" value="BLL5683 PROTEIN"/>
    <property type="match status" value="1"/>
</dbReference>
<dbReference type="RefSeq" id="WP_229430445.1">
    <property type="nucleotide sequence ID" value="NZ_JAJHPV010000002.1"/>
</dbReference>
<comment type="similarity">
    <text evidence="1">Belongs to the metallophosphoesterase superfamily. YfcE family.</text>
</comment>
<dbReference type="InterPro" id="IPR050126">
    <property type="entry name" value="Ap4A_hydrolase"/>
</dbReference>
<dbReference type="EMBL" id="JAJHPV010000002">
    <property type="protein sequence ID" value="MCC6069512.1"/>
    <property type="molecule type" value="Genomic_DNA"/>
</dbReference>
<accession>A0ABS8ILZ5</accession>